<organism evidence="2 3">
    <name type="scientific">Sulfitobacter pacificus</name>
    <dbReference type="NCBI Taxonomy" id="1499314"/>
    <lineage>
        <taxon>Bacteria</taxon>
        <taxon>Pseudomonadati</taxon>
        <taxon>Pseudomonadota</taxon>
        <taxon>Alphaproteobacteria</taxon>
        <taxon>Rhodobacterales</taxon>
        <taxon>Roseobacteraceae</taxon>
        <taxon>Sulfitobacter</taxon>
    </lineage>
</organism>
<feature type="region of interest" description="Disordered" evidence="1">
    <location>
        <begin position="24"/>
        <end position="213"/>
    </location>
</feature>
<feature type="compositionally biased region" description="Acidic residues" evidence="1">
    <location>
        <begin position="141"/>
        <end position="150"/>
    </location>
</feature>
<evidence type="ECO:0000313" key="2">
    <source>
        <dbReference type="EMBL" id="GLQ25898.1"/>
    </source>
</evidence>
<reference evidence="2" key="1">
    <citation type="journal article" date="2014" name="Int. J. Syst. Evol. Microbiol.">
        <title>Complete genome of a new Firmicutes species belonging to the dominant human colonic microbiota ('Ruminococcus bicirculans') reveals two chromosomes and a selective capacity to utilize plant glucans.</title>
        <authorList>
            <consortium name="NISC Comparative Sequencing Program"/>
            <person name="Wegmann U."/>
            <person name="Louis P."/>
            <person name="Goesmann A."/>
            <person name="Henrissat B."/>
            <person name="Duncan S.H."/>
            <person name="Flint H.J."/>
        </authorList>
    </citation>
    <scope>NUCLEOTIDE SEQUENCE</scope>
    <source>
        <strain evidence="2">NBRC 109915</strain>
    </source>
</reference>
<accession>A0ABQ5VFP5</accession>
<feature type="region of interest" description="Disordered" evidence="1">
    <location>
        <begin position="248"/>
        <end position="299"/>
    </location>
</feature>
<protein>
    <recommendedName>
        <fullName evidence="4">Glycerol-3-phosphate dehydrogenase</fullName>
    </recommendedName>
</protein>
<keyword evidence="3" id="KW-1185">Reference proteome</keyword>
<gene>
    <name evidence="2" type="ORF">GCM10007927_07010</name>
</gene>
<dbReference type="EMBL" id="BSNL01000001">
    <property type="protein sequence ID" value="GLQ25898.1"/>
    <property type="molecule type" value="Genomic_DNA"/>
</dbReference>
<feature type="compositionally biased region" description="Basic and acidic residues" evidence="1">
    <location>
        <begin position="151"/>
        <end position="163"/>
    </location>
</feature>
<feature type="compositionally biased region" description="Acidic residues" evidence="1">
    <location>
        <begin position="108"/>
        <end position="126"/>
    </location>
</feature>
<dbReference type="Proteomes" id="UP001161388">
    <property type="component" value="Unassembled WGS sequence"/>
</dbReference>
<comment type="caution">
    <text evidence="2">The sequence shown here is derived from an EMBL/GenBank/DDBJ whole genome shotgun (WGS) entry which is preliminary data.</text>
</comment>
<evidence type="ECO:0000256" key="1">
    <source>
        <dbReference type="SAM" id="MobiDB-lite"/>
    </source>
</evidence>
<proteinExistence type="predicted"/>
<evidence type="ECO:0008006" key="4">
    <source>
        <dbReference type="Google" id="ProtNLM"/>
    </source>
</evidence>
<feature type="compositionally biased region" description="Basic and acidic residues" evidence="1">
    <location>
        <begin position="127"/>
        <end position="140"/>
    </location>
</feature>
<feature type="compositionally biased region" description="Low complexity" evidence="1">
    <location>
        <begin position="278"/>
        <end position="295"/>
    </location>
</feature>
<dbReference type="RefSeq" id="WP_284370619.1">
    <property type="nucleotide sequence ID" value="NZ_BSNL01000001.1"/>
</dbReference>
<feature type="region of interest" description="Disordered" evidence="1">
    <location>
        <begin position="338"/>
        <end position="361"/>
    </location>
</feature>
<feature type="compositionally biased region" description="Polar residues" evidence="1">
    <location>
        <begin position="37"/>
        <end position="49"/>
    </location>
</feature>
<feature type="compositionally biased region" description="Basic and acidic residues" evidence="1">
    <location>
        <begin position="178"/>
        <end position="196"/>
    </location>
</feature>
<name>A0ABQ5VFP5_9RHOB</name>
<evidence type="ECO:0000313" key="3">
    <source>
        <dbReference type="Proteomes" id="UP001161388"/>
    </source>
</evidence>
<sequence>MSDPVTNAEVEDVLSSIRRLVSEDNRSVQVSKVEPKTVQSGHGDSTQPEVRNDRLVLTPALRVTDSSSDDESAAEAGAGKGVGLADLVTDDQPLDVFAPRAVPSANPQEDDEADMFDETAEADSVDDPSHDYSTDPYHFDDDADADGDGEDAYHIELTPSRDREDEDTSGVSKTAVFHHTDLSEQAEPKPEVHENADVSDATQEAPEIKPAPFVHAKSLTMGSSIASDKSMALTAKIAALETAIGQISETWEPDDAGESDYAGSEAGEMAWEDDAPDESTLSPSSEAESAASDLAAPEKAEALEVMEAQLEEFFAKSETAKVAENLVAPTPDMPAAATLAAEADETDATGTGSTQDSLDYSGDEQLIDEEALRDLVSEIVRAELQGALGERITRNVRKLVRREIHRALTAQELE</sequence>
<reference evidence="2" key="2">
    <citation type="submission" date="2023-01" db="EMBL/GenBank/DDBJ databases">
        <title>Draft genome sequence of Sulfitobacter pacificus strain NBRC 109915.</title>
        <authorList>
            <person name="Sun Q."/>
            <person name="Mori K."/>
        </authorList>
    </citation>
    <scope>NUCLEOTIDE SEQUENCE</scope>
    <source>
        <strain evidence="2">NBRC 109915</strain>
    </source>
</reference>